<reference evidence="2 3" key="1">
    <citation type="submission" date="2024-10" db="EMBL/GenBank/DDBJ databases">
        <title>The Natural Products Discovery Center: Release of the First 8490 Sequenced Strains for Exploring Actinobacteria Biosynthetic Diversity.</title>
        <authorList>
            <person name="Kalkreuter E."/>
            <person name="Kautsar S.A."/>
            <person name="Yang D."/>
            <person name="Bader C.D."/>
            <person name="Teijaro C.N."/>
            <person name="Fluegel L."/>
            <person name="Davis C.M."/>
            <person name="Simpson J.R."/>
            <person name="Lauterbach L."/>
            <person name="Steele A.D."/>
            <person name="Gui C."/>
            <person name="Meng S."/>
            <person name="Li G."/>
            <person name="Viehrig K."/>
            <person name="Ye F."/>
            <person name="Su P."/>
            <person name="Kiefer A.F."/>
            <person name="Nichols A."/>
            <person name="Cepeda A.J."/>
            <person name="Yan W."/>
            <person name="Fan B."/>
            <person name="Jiang Y."/>
            <person name="Adhikari A."/>
            <person name="Zheng C.-J."/>
            <person name="Schuster L."/>
            <person name="Cowan T.M."/>
            <person name="Smanski M.J."/>
            <person name="Chevrette M.G."/>
            <person name="De Carvalho L.P.S."/>
            <person name="Shen B."/>
        </authorList>
    </citation>
    <scope>NUCLEOTIDE SEQUENCE [LARGE SCALE GENOMIC DNA]</scope>
    <source>
        <strain evidence="2 3">NPDC089932</strain>
    </source>
</reference>
<accession>A0ABW8FSB8</accession>
<organism evidence="2 3">
    <name type="scientific">Streptomyces iakyrus</name>
    <dbReference type="NCBI Taxonomy" id="68219"/>
    <lineage>
        <taxon>Bacteria</taxon>
        <taxon>Bacillati</taxon>
        <taxon>Actinomycetota</taxon>
        <taxon>Actinomycetes</taxon>
        <taxon>Kitasatosporales</taxon>
        <taxon>Streptomycetaceae</taxon>
        <taxon>Streptomyces</taxon>
    </lineage>
</organism>
<evidence type="ECO:0000313" key="2">
    <source>
        <dbReference type="EMBL" id="MFJ4084989.1"/>
    </source>
</evidence>
<feature type="domain" description="Phytase-like" evidence="1">
    <location>
        <begin position="20"/>
        <end position="285"/>
    </location>
</feature>
<gene>
    <name evidence="2" type="ORF">ACIP2Z_39350</name>
</gene>
<dbReference type="SUPFAM" id="SSF63829">
    <property type="entry name" value="Calcium-dependent phosphotriesterase"/>
    <property type="match status" value="1"/>
</dbReference>
<dbReference type="RefSeq" id="WP_402076343.1">
    <property type="nucleotide sequence ID" value="NZ_JBIVGG010000022.1"/>
</dbReference>
<name>A0ABW8FSB8_9ACTN</name>
<protein>
    <submittedName>
        <fullName evidence="2">Esterase-like activity of phytase family protein</fullName>
    </submittedName>
</protein>
<dbReference type="InterPro" id="IPR027372">
    <property type="entry name" value="Phytase-like_dom"/>
</dbReference>
<dbReference type="Proteomes" id="UP001617511">
    <property type="component" value="Unassembled WGS sequence"/>
</dbReference>
<evidence type="ECO:0000313" key="3">
    <source>
        <dbReference type="Proteomes" id="UP001617511"/>
    </source>
</evidence>
<sequence>MSVRGFSDALDKTHFQDAYVGNLSSLSVDRHGRVSALSDRSKVFELDRRLKPSSVVSLADEAGRSLDSEGLVIDRDGTRLVSSETEPSVRRFSASGQLLGRLPVPANLAISSTGGILNRTFEGLTLDHTGRTLTASMEGWLRSDGIDTRRFQTWERRGHGEFEVGPQYAYVAEKGYGISEIAATRDGRYLVMERSFAASVGWTAKLYLADPRGASDVSGVSPLTAGQEGVRFMGRTLLADLAGCPAGDAVSKVPGQGNPLIGNIEGLAVVDQCGDRMRVLMVTDDGESSTEITRLYDMNVRLPRR</sequence>
<evidence type="ECO:0000259" key="1">
    <source>
        <dbReference type="Pfam" id="PF13449"/>
    </source>
</evidence>
<keyword evidence="3" id="KW-1185">Reference proteome</keyword>
<comment type="caution">
    <text evidence="2">The sequence shown here is derived from an EMBL/GenBank/DDBJ whole genome shotgun (WGS) entry which is preliminary data.</text>
</comment>
<proteinExistence type="predicted"/>
<dbReference type="Pfam" id="PF13449">
    <property type="entry name" value="Phytase-like"/>
    <property type="match status" value="1"/>
</dbReference>
<dbReference type="EMBL" id="JBIVGG010000022">
    <property type="protein sequence ID" value="MFJ4084989.1"/>
    <property type="molecule type" value="Genomic_DNA"/>
</dbReference>